<organism evidence="3 4">
    <name type="scientific">Oceanisphaera psychrotolerans</name>
    <dbReference type="NCBI Taxonomy" id="1414654"/>
    <lineage>
        <taxon>Bacteria</taxon>
        <taxon>Pseudomonadati</taxon>
        <taxon>Pseudomonadota</taxon>
        <taxon>Gammaproteobacteria</taxon>
        <taxon>Aeromonadales</taxon>
        <taxon>Aeromonadaceae</taxon>
        <taxon>Oceanisphaera</taxon>
    </lineage>
</organism>
<keyword evidence="1" id="KW-0812">Transmembrane</keyword>
<evidence type="ECO:0000256" key="1">
    <source>
        <dbReference type="SAM" id="Phobius"/>
    </source>
</evidence>
<evidence type="ECO:0000259" key="2">
    <source>
        <dbReference type="Pfam" id="PF10145"/>
    </source>
</evidence>
<accession>A0A1J4QG64</accession>
<feature type="transmembrane region" description="Helical" evidence="1">
    <location>
        <begin position="380"/>
        <end position="401"/>
    </location>
</feature>
<name>A0A1J4QG64_9GAMM</name>
<keyword evidence="1" id="KW-0472">Membrane</keyword>
<feature type="transmembrane region" description="Helical" evidence="1">
    <location>
        <begin position="467"/>
        <end position="490"/>
    </location>
</feature>
<dbReference type="OrthoDB" id="9813585at2"/>
<evidence type="ECO:0000313" key="3">
    <source>
        <dbReference type="EMBL" id="OIN09076.1"/>
    </source>
</evidence>
<feature type="transmembrane region" description="Helical" evidence="1">
    <location>
        <begin position="407"/>
        <end position="426"/>
    </location>
</feature>
<dbReference type="EMBL" id="MDKE01000022">
    <property type="protein sequence ID" value="OIN09076.1"/>
    <property type="molecule type" value="Genomic_DNA"/>
</dbReference>
<dbReference type="STRING" id="1414654.BFR47_02025"/>
<feature type="transmembrane region" description="Helical" evidence="1">
    <location>
        <begin position="438"/>
        <end position="461"/>
    </location>
</feature>
<proteinExistence type="predicted"/>
<dbReference type="Proteomes" id="UP000243073">
    <property type="component" value="Unassembled WGS sequence"/>
</dbReference>
<keyword evidence="4" id="KW-1185">Reference proteome</keyword>
<gene>
    <name evidence="3" type="ORF">BFR47_02025</name>
</gene>
<protein>
    <recommendedName>
        <fullName evidence="2">Phage tail tape measure protein domain-containing protein</fullName>
    </recommendedName>
</protein>
<dbReference type="Pfam" id="PF10145">
    <property type="entry name" value="PhageMin_Tail"/>
    <property type="match status" value="1"/>
</dbReference>
<reference evidence="3 4" key="1">
    <citation type="submission" date="2016-07" db="EMBL/GenBank/DDBJ databases">
        <title>Draft Genome Sequence of Oceanisphaera psychrotolerans, isolated from coastal sediment samples.</title>
        <authorList>
            <person name="Zhuo S."/>
            <person name="Ruan Z."/>
        </authorList>
    </citation>
    <scope>NUCLEOTIDE SEQUENCE [LARGE SCALE GENOMIC DNA]</scope>
    <source>
        <strain evidence="3 4">LAM-WHM-ZC</strain>
    </source>
</reference>
<dbReference type="InterPro" id="IPR010090">
    <property type="entry name" value="Phage_tape_meas"/>
</dbReference>
<comment type="caution">
    <text evidence="3">The sequence shown here is derived from an EMBL/GenBank/DDBJ whole genome shotgun (WGS) entry which is preliminary data.</text>
</comment>
<dbReference type="AlphaFoldDB" id="A0A1J4QG64"/>
<sequence>MRHLEQLMLTVGLVDKVTRPIQGINQQIQQTGELGRQSMDRMVGGAAGLAASSVALYQALMPAIEMDRVLGEVKSLGVVQEDLDQLSQTATEFSIEFGKSATEFVGAAYDIKSAMGDLSGEELAGITKSSAVLAAATKADTATITAYMGTMYGTFKKQADAMGKDNFAAMVAGQTAQAVESFKTTGAEMSAAFTSIGAAGTAAGASMAEQMAVLGTLQATMSGSEAGTKYKSFLNGIAGAQDKLNMSFVDGNGNALGMVEILQKLKDQFGDTLTVAESDALKKAFGSDEAVALIKQMLPDIDGLANSINNVGRQTGMDKATQMAGAMTDQWERLGAVWFALRAGAGASVLPTINELVGSLVDGMAVLVKWTQLFPNLTEIVTWAAIGFAALTAVAASWTLIMGIGGSIMAFYGGAMSGLIGLMKLLRLGFVLTKTAQLAWMAIQAVAAAGTFLLTGAFSALGVAMAFVFSPFFLIIAALALLAVGAVWLARNWDSLKASIMESEAFTTLMGLLDAAQLKWQSFMDMLGNLSPFDLLGSALDWLIEKINLIPGININMGSSAPTVPRATQEVTRSYSGAPIEQSNLARALSPGQDSINQRLAASRTPDTVKAPSPPLMPQMARVASQNSGKTVQFGDVHIKAEQGMDPQALAEWEELQHGF</sequence>
<keyword evidence="1" id="KW-1133">Transmembrane helix</keyword>
<feature type="domain" description="Phage tail tape measure protein" evidence="2">
    <location>
        <begin position="88"/>
        <end position="286"/>
    </location>
</feature>
<evidence type="ECO:0000313" key="4">
    <source>
        <dbReference type="Proteomes" id="UP000243073"/>
    </source>
</evidence>